<sequence length="143" mass="15781">MSRSIQLYALPLLIIGMVSAEPLTREQACQQARADLIDTKNASVSHLPERCTASLAIYHGSESEVLELDPALRGLRLVSTGCKDGGAMNDAKRQRWIARYSERPYWDVTVYQGGAGYSSRILADTGELIIDRPDCSSPTEEQH</sequence>
<evidence type="ECO:0000313" key="3">
    <source>
        <dbReference type="Proteomes" id="UP000604481"/>
    </source>
</evidence>
<keyword evidence="1" id="KW-0732">Signal</keyword>
<name>A0A8J7FMH6_9NEIS</name>
<accession>A0A8J7FMH6</accession>
<gene>
    <name evidence="2" type="ORF">INR99_15390</name>
</gene>
<proteinExistence type="predicted"/>
<keyword evidence="3" id="KW-1185">Reference proteome</keyword>
<dbReference type="Proteomes" id="UP000604481">
    <property type="component" value="Unassembled WGS sequence"/>
</dbReference>
<dbReference type="AlphaFoldDB" id="A0A8J7FMH6"/>
<feature type="chain" id="PRO_5035319839" evidence="1">
    <location>
        <begin position="21"/>
        <end position="143"/>
    </location>
</feature>
<comment type="caution">
    <text evidence="2">The sequence shown here is derived from an EMBL/GenBank/DDBJ whole genome shotgun (WGS) entry which is preliminary data.</text>
</comment>
<evidence type="ECO:0000256" key="1">
    <source>
        <dbReference type="SAM" id="SignalP"/>
    </source>
</evidence>
<protein>
    <submittedName>
        <fullName evidence="2">Uncharacterized protein</fullName>
    </submittedName>
</protein>
<evidence type="ECO:0000313" key="2">
    <source>
        <dbReference type="EMBL" id="MBE9610722.1"/>
    </source>
</evidence>
<feature type="signal peptide" evidence="1">
    <location>
        <begin position="1"/>
        <end position="20"/>
    </location>
</feature>
<organism evidence="2 3">
    <name type="scientific">Chitinilyticum piscinae</name>
    <dbReference type="NCBI Taxonomy" id="2866724"/>
    <lineage>
        <taxon>Bacteria</taxon>
        <taxon>Pseudomonadati</taxon>
        <taxon>Pseudomonadota</taxon>
        <taxon>Betaproteobacteria</taxon>
        <taxon>Neisseriales</taxon>
        <taxon>Chitinibacteraceae</taxon>
        <taxon>Chitinilyticum</taxon>
    </lineage>
</organism>
<dbReference type="RefSeq" id="WP_194117268.1">
    <property type="nucleotide sequence ID" value="NZ_JADFUA010000012.1"/>
</dbReference>
<dbReference type="EMBL" id="JADFUA010000012">
    <property type="protein sequence ID" value="MBE9610722.1"/>
    <property type="molecule type" value="Genomic_DNA"/>
</dbReference>
<reference evidence="2 3" key="1">
    <citation type="submission" date="2020-10" db="EMBL/GenBank/DDBJ databases">
        <title>The genome sequence of Chitinilyticum litopenaei 4Y14.</title>
        <authorList>
            <person name="Liu Y."/>
        </authorList>
    </citation>
    <scope>NUCLEOTIDE SEQUENCE [LARGE SCALE GENOMIC DNA]</scope>
    <source>
        <strain evidence="2 3">4Y14</strain>
    </source>
</reference>